<organism evidence="1 2">
    <name type="scientific">Syntrophomonas wolfei</name>
    <dbReference type="NCBI Taxonomy" id="863"/>
    <lineage>
        <taxon>Bacteria</taxon>
        <taxon>Bacillati</taxon>
        <taxon>Bacillota</taxon>
        <taxon>Clostridia</taxon>
        <taxon>Eubacteriales</taxon>
        <taxon>Syntrophomonadaceae</taxon>
        <taxon>Syntrophomonas</taxon>
    </lineage>
</organism>
<evidence type="ECO:0000313" key="2">
    <source>
        <dbReference type="Proteomes" id="UP000263273"/>
    </source>
</evidence>
<name>A0A354YV92_9FIRM</name>
<evidence type="ECO:0000313" key="1">
    <source>
        <dbReference type="EMBL" id="HBK53250.1"/>
    </source>
</evidence>
<dbReference type="EMBL" id="DNZF01000107">
    <property type="protein sequence ID" value="HBK53250.1"/>
    <property type="molecule type" value="Genomic_DNA"/>
</dbReference>
<proteinExistence type="predicted"/>
<reference evidence="1 2" key="1">
    <citation type="journal article" date="2018" name="Nat. Biotechnol.">
        <title>A standardized bacterial taxonomy based on genome phylogeny substantially revises the tree of life.</title>
        <authorList>
            <person name="Parks D.H."/>
            <person name="Chuvochina M."/>
            <person name="Waite D.W."/>
            <person name="Rinke C."/>
            <person name="Skarshewski A."/>
            <person name="Chaumeil P.A."/>
            <person name="Hugenholtz P."/>
        </authorList>
    </citation>
    <scope>NUCLEOTIDE SEQUENCE [LARGE SCALE GENOMIC DNA]</scope>
    <source>
        <strain evidence="1">UBA10948</strain>
    </source>
</reference>
<dbReference type="Proteomes" id="UP000263273">
    <property type="component" value="Unassembled WGS sequence"/>
</dbReference>
<gene>
    <name evidence="1" type="ORF">DDZ44_04865</name>
</gene>
<accession>A0A354YV92</accession>
<sequence length="143" mass="16353">MGLLNYSTTVDVHKTLGEIQAILVKHGARKLMYDYNESGQIQALCFSIITPNGEIGLKLPANVPVIYEVLKQQKKVGKIKTNPDYAQAERVAWRIIKDWIEAQMAILESQMVQFEEVFLPYIINRDGQTFFQAYQQKQLMSGD</sequence>
<dbReference type="AlphaFoldDB" id="A0A354YV92"/>
<comment type="caution">
    <text evidence="1">The sequence shown here is derived from an EMBL/GenBank/DDBJ whole genome shotgun (WGS) entry which is preliminary data.</text>
</comment>
<protein>
    <submittedName>
        <fullName evidence="1">Uncharacterized protein</fullName>
    </submittedName>
</protein>